<gene>
    <name evidence="10" type="ORF">EV192_106558</name>
</gene>
<feature type="transmembrane region" description="Helical" evidence="9">
    <location>
        <begin position="244"/>
        <end position="267"/>
    </location>
</feature>
<dbReference type="AlphaFoldDB" id="A0A4R2JC27"/>
<keyword evidence="2" id="KW-1003">Cell membrane</keyword>
<feature type="transmembrane region" description="Helical" evidence="9">
    <location>
        <begin position="91"/>
        <end position="111"/>
    </location>
</feature>
<feature type="transmembrane region" description="Helical" evidence="9">
    <location>
        <begin position="168"/>
        <end position="187"/>
    </location>
</feature>
<dbReference type="Pfam" id="PF09594">
    <property type="entry name" value="GT87"/>
    <property type="match status" value="1"/>
</dbReference>
<organism evidence="10 11">
    <name type="scientific">Actinocrispum wychmicini</name>
    <dbReference type="NCBI Taxonomy" id="1213861"/>
    <lineage>
        <taxon>Bacteria</taxon>
        <taxon>Bacillati</taxon>
        <taxon>Actinomycetota</taxon>
        <taxon>Actinomycetes</taxon>
        <taxon>Pseudonocardiales</taxon>
        <taxon>Pseudonocardiaceae</taxon>
        <taxon>Actinocrispum</taxon>
    </lineage>
</organism>
<evidence type="ECO:0000256" key="8">
    <source>
        <dbReference type="SAM" id="MobiDB-lite"/>
    </source>
</evidence>
<evidence type="ECO:0000256" key="4">
    <source>
        <dbReference type="ARBA" id="ARBA00022692"/>
    </source>
</evidence>
<keyword evidence="11" id="KW-1185">Reference proteome</keyword>
<feature type="transmembrane region" description="Helical" evidence="9">
    <location>
        <begin position="274"/>
        <end position="302"/>
    </location>
</feature>
<keyword evidence="10" id="KW-0328">Glycosyltransferase</keyword>
<dbReference type="EMBL" id="SLWS01000006">
    <property type="protein sequence ID" value="TCO57081.1"/>
    <property type="molecule type" value="Genomic_DNA"/>
</dbReference>
<evidence type="ECO:0000256" key="7">
    <source>
        <dbReference type="ARBA" id="ARBA00024033"/>
    </source>
</evidence>
<sequence>MSGGVRVLLWVGAATAAMVTIWFLVAYGSANVARIVSTDVLWHADLDTFHRSAVALLHGGSIYDTGAKLVNLNPPVWTVLFAPLGLLKPLAAYWVFSAVTAVLVLGSALLVARELDVSPRAKWLAVAAMALSSPFMGTVAVGQVYGVLLAGLTLSWLATRRGHLAQAGVYLGLVVALKPTLAPLLLLPLVQRQWRTVKAAIVGVLAATVVGMVVAGPATTVRWLSVVRTEGLSTFGDNASLPSLVARLGGPAWLGFLLGAAAVGYTLRRTTNLWALTAATLLLSPIAWHNYLVLCFPGVFAVLMRRRFATAAFLLTLPLIGVEWGMHLWKGDSLVDRIGQSLYCFVLVSWWVVLTVQHDRDDPGEVREPGDLGGAEHGSARTAHQ</sequence>
<comment type="similarity">
    <text evidence="7">Belongs to the glycosyltransferase 87 family.</text>
</comment>
<keyword evidence="5 9" id="KW-1133">Transmembrane helix</keyword>
<dbReference type="Proteomes" id="UP000295680">
    <property type="component" value="Unassembled WGS sequence"/>
</dbReference>
<evidence type="ECO:0000256" key="3">
    <source>
        <dbReference type="ARBA" id="ARBA00022679"/>
    </source>
</evidence>
<feature type="transmembrane region" description="Helical" evidence="9">
    <location>
        <begin position="308"/>
        <end position="329"/>
    </location>
</feature>
<evidence type="ECO:0000313" key="10">
    <source>
        <dbReference type="EMBL" id="TCO57081.1"/>
    </source>
</evidence>
<accession>A0A4R2JC27</accession>
<reference evidence="10 11" key="1">
    <citation type="submission" date="2019-03" db="EMBL/GenBank/DDBJ databases">
        <title>Genomic Encyclopedia of Type Strains, Phase IV (KMG-IV): sequencing the most valuable type-strain genomes for metagenomic binning, comparative biology and taxonomic classification.</title>
        <authorList>
            <person name="Goeker M."/>
        </authorList>
    </citation>
    <scope>NUCLEOTIDE SEQUENCE [LARGE SCALE GENOMIC DNA]</scope>
    <source>
        <strain evidence="10 11">DSM 45934</strain>
    </source>
</reference>
<evidence type="ECO:0000313" key="11">
    <source>
        <dbReference type="Proteomes" id="UP000295680"/>
    </source>
</evidence>
<keyword evidence="6 9" id="KW-0472">Membrane</keyword>
<comment type="caution">
    <text evidence="10">The sequence shown here is derived from an EMBL/GenBank/DDBJ whole genome shotgun (WGS) entry which is preliminary data.</text>
</comment>
<evidence type="ECO:0000256" key="9">
    <source>
        <dbReference type="SAM" id="Phobius"/>
    </source>
</evidence>
<evidence type="ECO:0000256" key="1">
    <source>
        <dbReference type="ARBA" id="ARBA00004651"/>
    </source>
</evidence>
<evidence type="ECO:0000256" key="5">
    <source>
        <dbReference type="ARBA" id="ARBA00022989"/>
    </source>
</evidence>
<comment type="subcellular location">
    <subcellularLocation>
        <location evidence="1">Cell membrane</location>
        <topology evidence="1">Multi-pass membrane protein</topology>
    </subcellularLocation>
</comment>
<feature type="region of interest" description="Disordered" evidence="8">
    <location>
        <begin position="362"/>
        <end position="385"/>
    </location>
</feature>
<dbReference type="InterPro" id="IPR018584">
    <property type="entry name" value="GT87"/>
</dbReference>
<feature type="transmembrane region" description="Helical" evidence="9">
    <location>
        <begin position="199"/>
        <end position="224"/>
    </location>
</feature>
<keyword evidence="4 9" id="KW-0812">Transmembrane</keyword>
<proteinExistence type="inferred from homology"/>
<protein>
    <submittedName>
        <fullName evidence="10">Alpha-1,2-mannosyltransferase/arabinofuranan 3-O-arabinosyltransferase</fullName>
    </submittedName>
</protein>
<keyword evidence="3 10" id="KW-0808">Transferase</keyword>
<evidence type="ECO:0000256" key="6">
    <source>
        <dbReference type="ARBA" id="ARBA00023136"/>
    </source>
</evidence>
<feature type="transmembrane region" description="Helical" evidence="9">
    <location>
        <begin position="123"/>
        <end position="148"/>
    </location>
</feature>
<name>A0A4R2JC27_9PSEU</name>
<dbReference type="GO" id="GO:0016758">
    <property type="term" value="F:hexosyltransferase activity"/>
    <property type="evidence" value="ECO:0007669"/>
    <property type="project" value="InterPro"/>
</dbReference>
<feature type="transmembrane region" description="Helical" evidence="9">
    <location>
        <begin position="7"/>
        <end position="27"/>
    </location>
</feature>
<evidence type="ECO:0000256" key="2">
    <source>
        <dbReference type="ARBA" id="ARBA00022475"/>
    </source>
</evidence>
<dbReference type="GO" id="GO:0005886">
    <property type="term" value="C:plasma membrane"/>
    <property type="evidence" value="ECO:0007669"/>
    <property type="project" value="UniProtKB-SubCell"/>
</dbReference>